<accession>A0A059F4X5</accession>
<protein>
    <recommendedName>
        <fullName evidence="3">CMP/dCMP-type deaminase domain-containing protein</fullName>
    </recommendedName>
</protein>
<dbReference type="OrthoDB" id="3180714at2759"/>
<evidence type="ECO:0000313" key="2">
    <source>
        <dbReference type="Proteomes" id="UP000030655"/>
    </source>
</evidence>
<dbReference type="Gene3D" id="3.40.140.10">
    <property type="entry name" value="Cytidine Deaminase, domain 2"/>
    <property type="match status" value="1"/>
</dbReference>
<name>A0A059F4X5_9MICR</name>
<dbReference type="AlphaFoldDB" id="A0A059F4X5"/>
<dbReference type="InterPro" id="IPR016193">
    <property type="entry name" value="Cytidine_deaminase-like"/>
</dbReference>
<dbReference type="HOGENOM" id="CLU_085162_0_0_1"/>
<dbReference type="SUPFAM" id="SSF53927">
    <property type="entry name" value="Cytidine deaminase-like"/>
    <property type="match status" value="1"/>
</dbReference>
<dbReference type="EMBL" id="KK365133">
    <property type="protein sequence ID" value="KCZ82006.1"/>
    <property type="molecule type" value="Genomic_DNA"/>
</dbReference>
<gene>
    <name evidence="1" type="ORF">H312_00488</name>
</gene>
<dbReference type="Proteomes" id="UP000030655">
    <property type="component" value="Unassembled WGS sequence"/>
</dbReference>
<reference evidence="2" key="1">
    <citation type="submission" date="2013-02" db="EMBL/GenBank/DDBJ databases">
        <authorList>
            <consortium name="The Broad Institute Genome Sequencing Platform"/>
            <person name="Cuomo C."/>
            <person name="Becnel J."/>
            <person name="Sanscrainte N."/>
            <person name="Walker B."/>
            <person name="Young S.K."/>
            <person name="Zeng Q."/>
            <person name="Gargeya S."/>
            <person name="Fitzgerald M."/>
            <person name="Haas B."/>
            <person name="Abouelleil A."/>
            <person name="Alvarado L."/>
            <person name="Arachchi H.M."/>
            <person name="Berlin A.M."/>
            <person name="Chapman S.B."/>
            <person name="Dewar J."/>
            <person name="Goldberg J."/>
            <person name="Griggs A."/>
            <person name="Gujja S."/>
            <person name="Hansen M."/>
            <person name="Howarth C."/>
            <person name="Imamovic A."/>
            <person name="Larimer J."/>
            <person name="McCowan C."/>
            <person name="Murphy C."/>
            <person name="Neiman D."/>
            <person name="Pearson M."/>
            <person name="Priest M."/>
            <person name="Roberts A."/>
            <person name="Saif S."/>
            <person name="Shea T."/>
            <person name="Sisk P."/>
            <person name="Sykes S."/>
            <person name="Wortman J."/>
            <person name="Nusbaum C."/>
            <person name="Birren B."/>
        </authorList>
    </citation>
    <scope>NUCLEOTIDE SEQUENCE [LARGE SCALE GENOMIC DNA]</scope>
    <source>
        <strain evidence="2">PRA339</strain>
    </source>
</reference>
<dbReference type="GO" id="GO:0003824">
    <property type="term" value="F:catalytic activity"/>
    <property type="evidence" value="ECO:0007669"/>
    <property type="project" value="InterPro"/>
</dbReference>
<reference evidence="1 2" key="2">
    <citation type="submission" date="2014-03" db="EMBL/GenBank/DDBJ databases">
        <title>The Genome Sequence of Anncaliia algerae insect isolate PRA339.</title>
        <authorList>
            <consortium name="The Broad Institute Genome Sequencing Platform"/>
            <consortium name="The Broad Institute Genome Sequencing Center for Infectious Disease"/>
            <person name="Cuomo C."/>
            <person name="Becnel J."/>
            <person name="Sanscrainte N."/>
            <person name="Walker B."/>
            <person name="Young S.K."/>
            <person name="Zeng Q."/>
            <person name="Gargeya S."/>
            <person name="Fitzgerald M."/>
            <person name="Haas B."/>
            <person name="Abouelleil A."/>
            <person name="Alvarado L."/>
            <person name="Arachchi H.M."/>
            <person name="Berlin A.M."/>
            <person name="Chapman S.B."/>
            <person name="Dewar J."/>
            <person name="Goldberg J."/>
            <person name="Griggs A."/>
            <person name="Gujja S."/>
            <person name="Hansen M."/>
            <person name="Howarth C."/>
            <person name="Imamovic A."/>
            <person name="Larimer J."/>
            <person name="McCowan C."/>
            <person name="Murphy C."/>
            <person name="Neiman D."/>
            <person name="Pearson M."/>
            <person name="Priest M."/>
            <person name="Roberts A."/>
            <person name="Saif S."/>
            <person name="Shea T."/>
            <person name="Sisk P."/>
            <person name="Sykes S."/>
            <person name="Wortman J."/>
            <person name="Nusbaum C."/>
            <person name="Birren B."/>
        </authorList>
    </citation>
    <scope>NUCLEOTIDE SEQUENCE [LARGE SCALE GENOMIC DNA]</scope>
    <source>
        <strain evidence="1 2">PRA339</strain>
    </source>
</reference>
<dbReference type="STRING" id="1288291.A0A059F4X5"/>
<evidence type="ECO:0008006" key="3">
    <source>
        <dbReference type="Google" id="ProtNLM"/>
    </source>
</evidence>
<dbReference type="GO" id="GO:0006139">
    <property type="term" value="P:nucleobase-containing compound metabolic process"/>
    <property type="evidence" value="ECO:0007669"/>
    <property type="project" value="UniProtKB-ARBA"/>
</dbReference>
<dbReference type="VEuPathDB" id="MicrosporidiaDB:H312_00488"/>
<sequence length="228" mass="26611">MKITRILTAEEESEVQFVSLAAKIIKKVDIQKFINTAEICNLPSHLKLIKNYDSDHVLILTGNSVKMEEEMLVKVPINQPITLNQYNISKNIWPCKYFIKKEEKVCLKYVYNTFEIPSTNMSKICSLFCIIRDENKVYKIEYDDNAILGHSIFKAIEKVSMMKVGYCCTNLDAFIYCEPCLSCCMAFVHGRIRRVFFIKNTDLGTFTKMKLCYNKNLNHRYNVYCIEL</sequence>
<proteinExistence type="predicted"/>
<evidence type="ECO:0000313" key="1">
    <source>
        <dbReference type="EMBL" id="KCZ82006.1"/>
    </source>
</evidence>
<organism evidence="1 2">
    <name type="scientific">Anncaliia algerae PRA339</name>
    <dbReference type="NCBI Taxonomy" id="1288291"/>
    <lineage>
        <taxon>Eukaryota</taxon>
        <taxon>Fungi</taxon>
        <taxon>Fungi incertae sedis</taxon>
        <taxon>Microsporidia</taxon>
        <taxon>Tubulinosematoidea</taxon>
        <taxon>Tubulinosematidae</taxon>
        <taxon>Anncaliia</taxon>
    </lineage>
</organism>
<keyword evidence="2" id="KW-1185">Reference proteome</keyword>